<keyword evidence="3" id="KW-0064">Aspartyl protease</keyword>
<accession>A0ABR0DIE9</accession>
<dbReference type="InterPro" id="IPR034161">
    <property type="entry name" value="Pepsin-like_plant"/>
</dbReference>
<protein>
    <recommendedName>
        <fullName evidence="6">Peptidase A1 domain-containing protein</fullName>
    </recommendedName>
</protein>
<feature type="domain" description="Peptidase A1" evidence="6">
    <location>
        <begin position="351"/>
        <end position="690"/>
    </location>
</feature>
<evidence type="ECO:0000256" key="5">
    <source>
        <dbReference type="ARBA" id="ARBA00023180"/>
    </source>
</evidence>
<comment type="similarity">
    <text evidence="1">Belongs to the peptidase A1 family.</text>
</comment>
<evidence type="ECO:0000313" key="7">
    <source>
        <dbReference type="EMBL" id="KAK4488676.1"/>
    </source>
</evidence>
<organism evidence="7 8">
    <name type="scientific">Penstemon davidsonii</name>
    <dbReference type="NCBI Taxonomy" id="160366"/>
    <lineage>
        <taxon>Eukaryota</taxon>
        <taxon>Viridiplantae</taxon>
        <taxon>Streptophyta</taxon>
        <taxon>Embryophyta</taxon>
        <taxon>Tracheophyta</taxon>
        <taxon>Spermatophyta</taxon>
        <taxon>Magnoliopsida</taxon>
        <taxon>eudicotyledons</taxon>
        <taxon>Gunneridae</taxon>
        <taxon>Pentapetalae</taxon>
        <taxon>asterids</taxon>
        <taxon>lamiids</taxon>
        <taxon>Lamiales</taxon>
        <taxon>Plantaginaceae</taxon>
        <taxon>Cheloneae</taxon>
        <taxon>Penstemon</taxon>
    </lineage>
</organism>
<dbReference type="Gene3D" id="2.40.70.10">
    <property type="entry name" value="Acid Proteases"/>
    <property type="match status" value="4"/>
</dbReference>
<dbReference type="PROSITE" id="PS51767">
    <property type="entry name" value="PEPTIDASE_A1"/>
    <property type="match status" value="2"/>
</dbReference>
<sequence length="697" mass="76460">MLRRSLTRINKFNRNHSKKRGPVTTDVIIGDYEYLMTYSIGTPPVPSLGVLDTGSDVTWTQCKPCTKCFKQKVPLFKPRNSSTYNKVRCGSNLCNTFRGSNCNLRKKKCGFEVLYGDGSFASGNVARDTLTLGNVSFTNYVFGCAHNAGGIFYSGESGIVGLGVGQASLISQLGSSIHGKFSYCLVPFSANSTKSGKLNFGNNAVVSGEGVATTPFALNPPQENYYLTMEAISVNNQRFEFYDDPLNKTEGNIILDSGTTLTFIPTNLYDKVETAVEKTIKLKRVKDPLRTFTLCYYTKTDIRFPVITVHFKGADVKLNPENAFFKTDDSTRCLAFQPRDGPIFIYGSLEYLITYSIGTPPVHSLGVLDTSSDITWTQCKPCAECFKQKVPLFEPKKSSTYYPAPCSSDSCKTFRGSNCDGINKICRFKVLYGDGSFAGGDVATDVRTLGSITTGNVSFSNYVFGCGINNGGVFASGESGVVGLGIGKGSLISQLGSSIEGKFSYYLVPISANSTKSGKLNFGNNAVVSGEGVVTTPFALKPPQAYYYLTMEAISVNNQRFEFYDDPLNKTEGNIILDSGTTLTFIPTNLYDKVEKAVERIIKLKRVKDPLGYLSLCYSTKTDIRFPVITVHFKGADVRLNPENAFFKMGDSTGCLSFRAQDDPIFIYGNVAQMNFLVGYVVERKIVSFKHTDCNKY</sequence>
<name>A0ABR0DIE9_9LAMI</name>
<evidence type="ECO:0000256" key="1">
    <source>
        <dbReference type="ARBA" id="ARBA00007447"/>
    </source>
</evidence>
<evidence type="ECO:0000256" key="2">
    <source>
        <dbReference type="ARBA" id="ARBA00022670"/>
    </source>
</evidence>
<reference evidence="7 8" key="1">
    <citation type="journal article" date="2023" name="bioRxiv">
        <title>Genome report: Whole genome sequence and annotation of Penstemon davidsonii.</title>
        <authorList>
            <person name="Ostevik K.L."/>
            <person name="Alabady M."/>
            <person name="Zhang M."/>
            <person name="Rausher M.D."/>
        </authorList>
    </citation>
    <scope>NUCLEOTIDE SEQUENCE [LARGE SCALE GENOMIC DNA]</scope>
    <source>
        <strain evidence="7">DNT005</strain>
        <tissue evidence="7">Whole leaf</tissue>
    </source>
</reference>
<dbReference type="EMBL" id="JAYDYQ010001088">
    <property type="protein sequence ID" value="KAK4488676.1"/>
    <property type="molecule type" value="Genomic_DNA"/>
</dbReference>
<dbReference type="InterPro" id="IPR021109">
    <property type="entry name" value="Peptidase_aspartic_dom_sf"/>
</dbReference>
<keyword evidence="4" id="KW-0378">Hydrolase</keyword>
<dbReference type="InterPro" id="IPR001969">
    <property type="entry name" value="Aspartic_peptidase_AS"/>
</dbReference>
<dbReference type="Pfam" id="PF14543">
    <property type="entry name" value="TAXi_N"/>
    <property type="match status" value="2"/>
</dbReference>
<dbReference type="CDD" id="cd05476">
    <property type="entry name" value="pepsin_A_like_plant"/>
    <property type="match status" value="2"/>
</dbReference>
<dbReference type="PROSITE" id="PS00141">
    <property type="entry name" value="ASP_PROTEASE"/>
    <property type="match status" value="2"/>
</dbReference>
<proteinExistence type="inferred from homology"/>
<dbReference type="SUPFAM" id="SSF50630">
    <property type="entry name" value="Acid proteases"/>
    <property type="match status" value="2"/>
</dbReference>
<evidence type="ECO:0000313" key="8">
    <source>
        <dbReference type="Proteomes" id="UP001291926"/>
    </source>
</evidence>
<comment type="caution">
    <text evidence="7">The sequence shown here is derived from an EMBL/GenBank/DDBJ whole genome shotgun (WGS) entry which is preliminary data.</text>
</comment>
<dbReference type="Pfam" id="PF14541">
    <property type="entry name" value="TAXi_C"/>
    <property type="match status" value="2"/>
</dbReference>
<dbReference type="Proteomes" id="UP001291926">
    <property type="component" value="Unassembled WGS sequence"/>
</dbReference>
<dbReference type="InterPro" id="IPR051708">
    <property type="entry name" value="Plant_Aspart_Prot_A1"/>
</dbReference>
<keyword evidence="5" id="KW-0325">Glycoprotein</keyword>
<keyword evidence="8" id="KW-1185">Reference proteome</keyword>
<evidence type="ECO:0000256" key="4">
    <source>
        <dbReference type="ARBA" id="ARBA00022801"/>
    </source>
</evidence>
<gene>
    <name evidence="7" type="ORF">RD792_004447</name>
</gene>
<dbReference type="PANTHER" id="PTHR47967">
    <property type="entry name" value="OS07G0603500 PROTEIN-RELATED"/>
    <property type="match status" value="1"/>
</dbReference>
<dbReference type="InterPro" id="IPR033121">
    <property type="entry name" value="PEPTIDASE_A1"/>
</dbReference>
<dbReference type="InterPro" id="IPR032861">
    <property type="entry name" value="TAXi_N"/>
</dbReference>
<feature type="domain" description="Peptidase A1" evidence="6">
    <location>
        <begin position="34"/>
        <end position="360"/>
    </location>
</feature>
<dbReference type="InterPro" id="IPR032799">
    <property type="entry name" value="TAXi_C"/>
</dbReference>
<evidence type="ECO:0000259" key="6">
    <source>
        <dbReference type="PROSITE" id="PS51767"/>
    </source>
</evidence>
<keyword evidence="2" id="KW-0645">Protease</keyword>
<dbReference type="PANTHER" id="PTHR47967:SF125">
    <property type="entry name" value="PEPTIDASE A1 DOMAIN-CONTAINING PROTEIN"/>
    <property type="match status" value="1"/>
</dbReference>
<evidence type="ECO:0000256" key="3">
    <source>
        <dbReference type="ARBA" id="ARBA00022750"/>
    </source>
</evidence>